<evidence type="ECO:0000313" key="1">
    <source>
        <dbReference type="EnsemblPlants" id="AUR62023584-RA:cds"/>
    </source>
</evidence>
<protein>
    <submittedName>
        <fullName evidence="1">Uncharacterized protein</fullName>
    </submittedName>
</protein>
<dbReference type="RefSeq" id="XP_021760458.1">
    <property type="nucleotide sequence ID" value="XM_021904766.1"/>
</dbReference>
<accession>A0A803M561</accession>
<reference evidence="1" key="1">
    <citation type="journal article" date="2017" name="Nature">
        <title>The genome of Chenopodium quinoa.</title>
        <authorList>
            <person name="Jarvis D.E."/>
            <person name="Ho Y.S."/>
            <person name="Lightfoot D.J."/>
            <person name="Schmoeckel S.M."/>
            <person name="Li B."/>
            <person name="Borm T.J.A."/>
            <person name="Ohyanagi H."/>
            <person name="Mineta K."/>
            <person name="Michell C.T."/>
            <person name="Saber N."/>
            <person name="Kharbatia N.M."/>
            <person name="Rupper R.R."/>
            <person name="Sharp A.R."/>
            <person name="Dally N."/>
            <person name="Boughton B.A."/>
            <person name="Woo Y.H."/>
            <person name="Gao G."/>
            <person name="Schijlen E.G.W.M."/>
            <person name="Guo X."/>
            <person name="Momin A.A."/>
            <person name="Negrao S."/>
            <person name="Al-Babili S."/>
            <person name="Gehring C."/>
            <person name="Roessner U."/>
            <person name="Jung C."/>
            <person name="Murphy K."/>
            <person name="Arold S.T."/>
            <person name="Gojobori T."/>
            <person name="van der Linden C.G."/>
            <person name="van Loo E.N."/>
            <person name="Jellen E.N."/>
            <person name="Maughan P.J."/>
            <person name="Tester M."/>
        </authorList>
    </citation>
    <scope>NUCLEOTIDE SEQUENCE [LARGE SCALE GENOMIC DNA]</scope>
    <source>
        <strain evidence="1">cv. PI 614886</strain>
    </source>
</reference>
<dbReference type="KEGG" id="cqi:110725279"/>
<dbReference type="RefSeq" id="XP_021760459.1">
    <property type="nucleotide sequence ID" value="XM_021904767.1"/>
</dbReference>
<reference evidence="1" key="2">
    <citation type="submission" date="2021-03" db="UniProtKB">
        <authorList>
            <consortium name="EnsemblPlants"/>
        </authorList>
    </citation>
    <scope>IDENTIFICATION</scope>
</reference>
<dbReference type="GO" id="GO:0003677">
    <property type="term" value="F:DNA binding"/>
    <property type="evidence" value="ECO:0007669"/>
    <property type="project" value="InterPro"/>
</dbReference>
<dbReference type="GO" id="GO:0005694">
    <property type="term" value="C:chromosome"/>
    <property type="evidence" value="ECO:0007669"/>
    <property type="project" value="InterPro"/>
</dbReference>
<proteinExistence type="predicted"/>
<organism evidence="1 2">
    <name type="scientific">Chenopodium quinoa</name>
    <name type="common">Quinoa</name>
    <dbReference type="NCBI Taxonomy" id="63459"/>
    <lineage>
        <taxon>Eukaryota</taxon>
        <taxon>Viridiplantae</taxon>
        <taxon>Streptophyta</taxon>
        <taxon>Embryophyta</taxon>
        <taxon>Tracheophyta</taxon>
        <taxon>Spermatophyta</taxon>
        <taxon>Magnoliopsida</taxon>
        <taxon>eudicotyledons</taxon>
        <taxon>Gunneridae</taxon>
        <taxon>Pentapetalae</taxon>
        <taxon>Caryophyllales</taxon>
        <taxon>Chenopodiaceae</taxon>
        <taxon>Chenopodioideae</taxon>
        <taxon>Atripliceae</taxon>
        <taxon>Chenopodium</taxon>
    </lineage>
</organism>
<dbReference type="SUPFAM" id="SSF56726">
    <property type="entry name" value="DNA topoisomerase IV, alpha subunit"/>
    <property type="match status" value="1"/>
</dbReference>
<keyword evidence="2" id="KW-1185">Reference proteome</keyword>
<dbReference type="Gramene" id="AUR62023584-RA">
    <property type="protein sequence ID" value="AUR62023584-RA:cds"/>
    <property type="gene ID" value="AUR62023584"/>
</dbReference>
<dbReference type="AlphaFoldDB" id="A0A803M561"/>
<gene>
    <name evidence="1" type="primary">LOC110725279</name>
</gene>
<dbReference type="GeneID" id="110725279"/>
<dbReference type="InterPro" id="IPR036078">
    <property type="entry name" value="Spo11/TopoVI_A_sf"/>
</dbReference>
<sequence>MQSVVKHLVDNNGKLDGTSNDNVSLSVMIVTARTIMLDVLMTDTLSKIKIQICDMIENELGRTRPDPELMRLMLLPWGPMLDNDEGDYDDDNRTLLDSLPSSAVTSVILLLSVPHWVRFEDVYKDEDFDEDEDYYKKEFHSYKPKELSFDEESLRVTGTLYSHRQDKKRRIRSVGGLRWLLKDITNLTTPAKVVMFALNMDNFIELDQYHISRTCETDAHDVLMILVKWDKFSYLFLRKLRKCLPDVPIVAATDMDIRDLELLTFLDTPPKEVPRLYGSWDLCKDCESVGVSDIDYVNIKWMGLRPSDFLDRSPFSKYLLSRFSFSFPPAPTESAEFIEISKFLLQHPSLCRKVEWVNELKALIQLLYHPSFPCTASEGYLPAKILLQDWV</sequence>
<dbReference type="EnsemblPlants" id="AUR62023584-RA">
    <property type="protein sequence ID" value="AUR62023584-RA:cds"/>
    <property type="gene ID" value="AUR62023584"/>
</dbReference>
<dbReference type="OrthoDB" id="1830462at2759"/>
<dbReference type="Proteomes" id="UP000596660">
    <property type="component" value="Unplaced"/>
</dbReference>
<evidence type="ECO:0000313" key="2">
    <source>
        <dbReference type="Proteomes" id="UP000596660"/>
    </source>
</evidence>
<name>A0A803M561_CHEQI</name>